<dbReference type="OrthoDB" id="9906422at2"/>
<dbReference type="Proteomes" id="UP000244910">
    <property type="component" value="Chromosome"/>
</dbReference>
<dbReference type="RefSeq" id="WP_032075845.1">
    <property type="nucleotide sequence ID" value="NZ_CP020953.1"/>
</dbReference>
<organism evidence="1 2">
    <name type="scientific">Clostridium drakei</name>
    <dbReference type="NCBI Taxonomy" id="332101"/>
    <lineage>
        <taxon>Bacteria</taxon>
        <taxon>Bacillati</taxon>
        <taxon>Bacillota</taxon>
        <taxon>Clostridia</taxon>
        <taxon>Eubacteriales</taxon>
        <taxon>Clostridiaceae</taxon>
        <taxon>Clostridium</taxon>
    </lineage>
</organism>
<dbReference type="KEGG" id="cdrk:B9W14_16065"/>
<dbReference type="EMBL" id="CP020953">
    <property type="protein sequence ID" value="AWI05952.1"/>
    <property type="molecule type" value="Genomic_DNA"/>
</dbReference>
<dbReference type="InterPro" id="IPR049918">
    <property type="entry name" value="HxsD-rel"/>
</dbReference>
<sequence length="68" mass="8092">MQFFKLNLEIYPLKYIKKAIEDYSSLVKIKCSLEENTVILNFDCDEEDFQIIKNEFCNYLIGLVGKYI</sequence>
<protein>
    <submittedName>
        <fullName evidence="1">Uncharacterized protein</fullName>
    </submittedName>
</protein>
<dbReference type="NCBIfam" id="NF038315">
    <property type="entry name" value="HxsD_rel"/>
    <property type="match status" value="1"/>
</dbReference>
<gene>
    <name evidence="1" type="ORF">B9W14_16065</name>
</gene>
<proteinExistence type="predicted"/>
<dbReference type="AlphaFoldDB" id="A0A2U8DV52"/>
<name>A0A2U8DV52_9CLOT</name>
<keyword evidence="2" id="KW-1185">Reference proteome</keyword>
<evidence type="ECO:0000313" key="2">
    <source>
        <dbReference type="Proteomes" id="UP000244910"/>
    </source>
</evidence>
<reference evidence="2" key="1">
    <citation type="submission" date="2017-04" db="EMBL/GenBank/DDBJ databases">
        <authorList>
            <person name="Song Y."/>
            <person name="Cho B.-K."/>
        </authorList>
    </citation>
    <scope>NUCLEOTIDE SEQUENCE [LARGE SCALE GENOMIC DNA]</scope>
    <source>
        <strain evidence="2">SL1</strain>
    </source>
</reference>
<evidence type="ECO:0000313" key="1">
    <source>
        <dbReference type="EMBL" id="AWI05952.1"/>
    </source>
</evidence>
<accession>A0A2U8DV52</accession>